<evidence type="ECO:0000313" key="2">
    <source>
        <dbReference type="Proteomes" id="UP000093000"/>
    </source>
</evidence>
<keyword evidence="2" id="KW-1185">Reference proteome</keyword>
<dbReference type="EMBL" id="LUGH01000122">
    <property type="protein sequence ID" value="OBZ88947.1"/>
    <property type="molecule type" value="Genomic_DNA"/>
</dbReference>
<name>A0A1C7NIK2_9FUNG</name>
<dbReference type="Gene3D" id="2.40.50.100">
    <property type="match status" value="1"/>
</dbReference>
<sequence>MADQIADYDSKHYLETTATWQQDPTAYLSRYYELYTKQVNHDLSTNVYVRQSPNKICVLGMTDPPAGIDQVSLYTDLVGQKVKKDTILCDLMQEGKVMGHVRAEMEGKLLELNAKYQTDDISSLIRDHMDIGFIAIIMPKIEDSSVQLKEFEKKTTIQK</sequence>
<evidence type="ECO:0000313" key="1">
    <source>
        <dbReference type="EMBL" id="OBZ88947.1"/>
    </source>
</evidence>
<dbReference type="AlphaFoldDB" id="A0A1C7NIK2"/>
<protein>
    <recommendedName>
        <fullName evidence="3">Actin-binding transcription modulator</fullName>
    </recommendedName>
</protein>
<comment type="caution">
    <text evidence="1">The sequence shown here is derived from an EMBL/GenBank/DDBJ whole genome shotgun (WGS) entry which is preliminary data.</text>
</comment>
<accession>A0A1C7NIK2</accession>
<dbReference type="OrthoDB" id="48130at2759"/>
<dbReference type="SUPFAM" id="SSF51230">
    <property type="entry name" value="Single hybrid motif"/>
    <property type="match status" value="1"/>
</dbReference>
<dbReference type="STRING" id="101091.A0A1C7NIK2"/>
<organism evidence="1 2">
    <name type="scientific">Choanephora cucurbitarum</name>
    <dbReference type="NCBI Taxonomy" id="101091"/>
    <lineage>
        <taxon>Eukaryota</taxon>
        <taxon>Fungi</taxon>
        <taxon>Fungi incertae sedis</taxon>
        <taxon>Mucoromycota</taxon>
        <taxon>Mucoromycotina</taxon>
        <taxon>Mucoromycetes</taxon>
        <taxon>Mucorales</taxon>
        <taxon>Mucorineae</taxon>
        <taxon>Choanephoraceae</taxon>
        <taxon>Choanephoroideae</taxon>
        <taxon>Choanephora</taxon>
    </lineage>
</organism>
<evidence type="ECO:0008006" key="3">
    <source>
        <dbReference type="Google" id="ProtNLM"/>
    </source>
</evidence>
<dbReference type="InterPro" id="IPR011053">
    <property type="entry name" value="Single_hybrid_motif"/>
</dbReference>
<proteinExistence type="predicted"/>
<gene>
    <name evidence="1" type="ORF">A0J61_03001</name>
</gene>
<dbReference type="Proteomes" id="UP000093000">
    <property type="component" value="Unassembled WGS sequence"/>
</dbReference>
<reference evidence="1 2" key="1">
    <citation type="submission" date="2016-03" db="EMBL/GenBank/DDBJ databases">
        <title>Choanephora cucurbitarum.</title>
        <authorList>
            <person name="Min B."/>
            <person name="Park H."/>
            <person name="Park J.-H."/>
            <person name="Shin H.-D."/>
            <person name="Choi I.-G."/>
        </authorList>
    </citation>
    <scope>NUCLEOTIDE SEQUENCE [LARGE SCALE GENOMIC DNA]</scope>
    <source>
        <strain evidence="1 2">KUS-F28377</strain>
    </source>
</reference>
<dbReference type="InParanoid" id="A0A1C7NIK2"/>